<dbReference type="AlphaFoldDB" id="Q317N7"/>
<feature type="compositionally biased region" description="Polar residues" evidence="1">
    <location>
        <begin position="92"/>
        <end position="107"/>
    </location>
</feature>
<dbReference type="EMBL" id="CP000112">
    <property type="protein sequence ID" value="ABB36839.1"/>
    <property type="molecule type" value="Genomic_DNA"/>
</dbReference>
<dbReference type="HOGENOM" id="CLU_911313_0_0_7"/>
<proteinExistence type="predicted"/>
<dbReference type="eggNOG" id="ENOG5032CZM">
    <property type="taxonomic scope" value="Bacteria"/>
</dbReference>
<dbReference type="Proteomes" id="UP000002710">
    <property type="component" value="Chromosome"/>
</dbReference>
<dbReference type="RefSeq" id="WP_011366231.1">
    <property type="nucleotide sequence ID" value="NC_007519.1"/>
</dbReference>
<reference evidence="2 3" key="1">
    <citation type="journal article" date="2011" name="J. Bacteriol.">
        <title>Complete genome sequence and updated annotation of Desulfovibrio alaskensis G20.</title>
        <authorList>
            <person name="Hauser L.J."/>
            <person name="Land M.L."/>
            <person name="Brown S.D."/>
            <person name="Larimer F."/>
            <person name="Keller K.L."/>
            <person name="Rapp-Giles B.J."/>
            <person name="Price M.N."/>
            <person name="Lin M."/>
            <person name="Bruce D.C."/>
            <person name="Detter J.C."/>
            <person name="Tapia R."/>
            <person name="Han C.S."/>
            <person name="Goodwin L.A."/>
            <person name="Cheng J.F."/>
            <person name="Pitluck S."/>
            <person name="Copeland A."/>
            <person name="Lucas S."/>
            <person name="Nolan M."/>
            <person name="Lapidus A.L."/>
            <person name="Palumbo A.V."/>
            <person name="Wall J.D."/>
        </authorList>
    </citation>
    <scope>NUCLEOTIDE SEQUENCE [LARGE SCALE GENOMIC DNA]</scope>
    <source>
        <strain evidence="3">ATCC BAA 1058 / DSM 17464 / G20</strain>
    </source>
</reference>
<feature type="region of interest" description="Disordered" evidence="1">
    <location>
        <begin position="37"/>
        <end position="143"/>
    </location>
</feature>
<sequence length="298" mass="32235">MAVANVAIREDLRPWYQAGVQHLFMDDAVTAWIEQGRREQQTAAPQASALAQAPAAGRPVHSSGLSAAEATTPETPARSIRRQAPRAEKTPVQASSGNHSAFGQSGRASAPVRPVTHEAPAACTMQEDTPPPPQASSMPPEQWPPQWQAAWSKIPGPAPVVWTYWSLGDDLCGNANAERGALLRKIIGSLRLPRGTSAFWPVALPAAPAPDEHAAPLQANPEIFLAGINRIRPRRVFAFGSRALRSFAPHCGLRPYQFVHYNGFRLYAMPDIDYLLESPAPVEAVISCLKVALQKVSR</sequence>
<evidence type="ECO:0000313" key="3">
    <source>
        <dbReference type="Proteomes" id="UP000002710"/>
    </source>
</evidence>
<dbReference type="STRING" id="207559.Dde_0038"/>
<keyword evidence="3" id="KW-1185">Reference proteome</keyword>
<dbReference type="KEGG" id="dde:Dde_0038"/>
<feature type="compositionally biased region" description="Low complexity" evidence="1">
    <location>
        <begin position="41"/>
        <end position="56"/>
    </location>
</feature>
<evidence type="ECO:0000313" key="2">
    <source>
        <dbReference type="EMBL" id="ABB36839.1"/>
    </source>
</evidence>
<evidence type="ECO:0008006" key="4">
    <source>
        <dbReference type="Google" id="ProtNLM"/>
    </source>
</evidence>
<gene>
    <name evidence="2" type="ordered locus">Dde_0038</name>
</gene>
<protein>
    <recommendedName>
        <fullName evidence="4">Uracil-DNA glycosylase-like domain-containing protein</fullName>
    </recommendedName>
</protein>
<accession>Q317N7</accession>
<feature type="compositionally biased region" description="Low complexity" evidence="1">
    <location>
        <begin position="67"/>
        <end position="77"/>
    </location>
</feature>
<evidence type="ECO:0000256" key="1">
    <source>
        <dbReference type="SAM" id="MobiDB-lite"/>
    </source>
</evidence>
<name>Q317N7_OLEA2</name>
<organism evidence="2 3">
    <name type="scientific">Oleidesulfovibrio alaskensis (strain ATCC BAA-1058 / DSM 17464 / G20)</name>
    <name type="common">Desulfovibrio alaskensis</name>
    <dbReference type="NCBI Taxonomy" id="207559"/>
    <lineage>
        <taxon>Bacteria</taxon>
        <taxon>Pseudomonadati</taxon>
        <taxon>Thermodesulfobacteriota</taxon>
        <taxon>Desulfovibrionia</taxon>
        <taxon>Desulfovibrionales</taxon>
        <taxon>Desulfovibrionaceae</taxon>
        <taxon>Oleidesulfovibrio</taxon>
    </lineage>
</organism>